<organism evidence="1 2">
    <name type="scientific">Selenomonas ruminantium</name>
    <dbReference type="NCBI Taxonomy" id="971"/>
    <lineage>
        <taxon>Bacteria</taxon>
        <taxon>Bacillati</taxon>
        <taxon>Bacillota</taxon>
        <taxon>Negativicutes</taxon>
        <taxon>Selenomonadales</taxon>
        <taxon>Selenomonadaceae</taxon>
        <taxon>Selenomonas</taxon>
    </lineage>
</organism>
<dbReference type="Gene3D" id="3.30.1240.10">
    <property type="match status" value="1"/>
</dbReference>
<dbReference type="InterPro" id="IPR006379">
    <property type="entry name" value="HAD-SF_hydro_IIB"/>
</dbReference>
<dbReference type="SFLD" id="SFLDS00003">
    <property type="entry name" value="Haloacid_Dehalogenase"/>
    <property type="match status" value="1"/>
</dbReference>
<sequence length="269" mass="29762">MIRLILSDMDGTLLDDKGRLPAGFDDMIQQLHARGILFAPCSGRQYPSLLTLFAPYQEEFLFIAENGALAQYRGQEIVSCALERQLAADLLARFAADEQVCVLLGGKRAAYLRRRKIDMRLRAELARYGTRWELVDDWAAVDDEVLKLAFFVPEGRAKQRICPQLREFGARVQIAYADDRWVDVMAPGVNKGAAVKQVQHYLGLEAEECVAFGDYANDADMLKAVAYSFAVANAQPAIRSLARFAAPANTAGGVMQAVGRLIQQGLCDK</sequence>
<dbReference type="Pfam" id="PF08282">
    <property type="entry name" value="Hydrolase_3"/>
    <property type="match status" value="1"/>
</dbReference>
<evidence type="ECO:0008006" key="3">
    <source>
        <dbReference type="Google" id="ProtNLM"/>
    </source>
</evidence>
<proteinExistence type="predicted"/>
<reference evidence="1 2" key="1">
    <citation type="submission" date="2016-10" db="EMBL/GenBank/DDBJ databases">
        <authorList>
            <person name="de Groot N.N."/>
        </authorList>
    </citation>
    <scope>NUCLEOTIDE SEQUENCE [LARGE SCALE GENOMIC DNA]</scope>
    <source>
        <strain evidence="1 2">Z108</strain>
    </source>
</reference>
<evidence type="ECO:0000313" key="2">
    <source>
        <dbReference type="Proteomes" id="UP000183639"/>
    </source>
</evidence>
<dbReference type="NCBIfam" id="TIGR01484">
    <property type="entry name" value="HAD-SF-IIB"/>
    <property type="match status" value="1"/>
</dbReference>
<dbReference type="GO" id="GO:0016791">
    <property type="term" value="F:phosphatase activity"/>
    <property type="evidence" value="ECO:0007669"/>
    <property type="project" value="UniProtKB-ARBA"/>
</dbReference>
<dbReference type="PANTHER" id="PTHR10000">
    <property type="entry name" value="PHOSPHOSERINE PHOSPHATASE"/>
    <property type="match status" value="1"/>
</dbReference>
<name>A0A1I3FX44_SELRU</name>
<dbReference type="NCBIfam" id="TIGR00099">
    <property type="entry name" value="Cof-subfamily"/>
    <property type="match status" value="1"/>
</dbReference>
<dbReference type="Gene3D" id="3.40.50.1000">
    <property type="entry name" value="HAD superfamily/HAD-like"/>
    <property type="match status" value="1"/>
</dbReference>
<dbReference type="RefSeq" id="WP_075444550.1">
    <property type="nucleotide sequence ID" value="NZ_FOQK01000018.1"/>
</dbReference>
<dbReference type="SFLD" id="SFLDG01140">
    <property type="entry name" value="C2.B:_Phosphomannomutase_and_P"/>
    <property type="match status" value="1"/>
</dbReference>
<accession>A0A1I3FX44</accession>
<dbReference type="CDD" id="cd07518">
    <property type="entry name" value="HAD_YbiV-Like"/>
    <property type="match status" value="1"/>
</dbReference>
<dbReference type="InterPro" id="IPR000150">
    <property type="entry name" value="Cof"/>
</dbReference>
<dbReference type="OrthoDB" id="9781413at2"/>
<dbReference type="InterPro" id="IPR023214">
    <property type="entry name" value="HAD_sf"/>
</dbReference>
<dbReference type="SUPFAM" id="SSF56784">
    <property type="entry name" value="HAD-like"/>
    <property type="match status" value="1"/>
</dbReference>
<dbReference type="GO" id="GO:0005829">
    <property type="term" value="C:cytosol"/>
    <property type="evidence" value="ECO:0007669"/>
    <property type="project" value="TreeGrafter"/>
</dbReference>
<dbReference type="EMBL" id="FOQK01000018">
    <property type="protein sequence ID" value="SFI15803.1"/>
    <property type="molecule type" value="Genomic_DNA"/>
</dbReference>
<dbReference type="PANTHER" id="PTHR10000:SF53">
    <property type="entry name" value="5-AMINO-6-(5-PHOSPHO-D-RIBITYLAMINO)URACIL PHOSPHATASE YBJI-RELATED"/>
    <property type="match status" value="1"/>
</dbReference>
<protein>
    <recommendedName>
        <fullName evidence="3">Hydrolase</fullName>
    </recommendedName>
</protein>
<dbReference type="GO" id="GO:0000287">
    <property type="term" value="F:magnesium ion binding"/>
    <property type="evidence" value="ECO:0007669"/>
    <property type="project" value="TreeGrafter"/>
</dbReference>
<gene>
    <name evidence="1" type="ORF">SAMN04487861_1188</name>
</gene>
<evidence type="ECO:0000313" key="1">
    <source>
        <dbReference type="EMBL" id="SFI15803.1"/>
    </source>
</evidence>
<dbReference type="AlphaFoldDB" id="A0A1I3FX44"/>
<dbReference type="InterPro" id="IPR036412">
    <property type="entry name" value="HAD-like_sf"/>
</dbReference>
<dbReference type="Proteomes" id="UP000183639">
    <property type="component" value="Unassembled WGS sequence"/>
</dbReference>